<keyword evidence="3" id="KW-0673">Quorum sensing</keyword>
<dbReference type="InterPro" id="IPR043147">
    <property type="entry name" value="Penicillin_amidase_A-knob"/>
</dbReference>
<dbReference type="Pfam" id="PF01804">
    <property type="entry name" value="Penicil_amidase"/>
    <property type="match status" value="1"/>
</dbReference>
<keyword evidence="6" id="KW-0378">Hydrolase</keyword>
<evidence type="ECO:0000256" key="9">
    <source>
        <dbReference type="ARBA" id="ARBA00039041"/>
    </source>
</evidence>
<proteinExistence type="inferred from homology"/>
<keyword evidence="7" id="KW-0865">Zymogen</keyword>
<dbReference type="Proteomes" id="UP000270661">
    <property type="component" value="Unassembled WGS sequence"/>
</dbReference>
<evidence type="ECO:0000256" key="6">
    <source>
        <dbReference type="ARBA" id="ARBA00022801"/>
    </source>
</evidence>
<comment type="similarity">
    <text evidence="2">Belongs to the peptidase S45 family.</text>
</comment>
<dbReference type="CDD" id="cd03747">
    <property type="entry name" value="Ntn_PGA_like"/>
    <property type="match status" value="1"/>
</dbReference>
<organism evidence="14 15">
    <name type="scientific">Pseudomonas corrugata</name>
    <dbReference type="NCBI Taxonomy" id="47879"/>
    <lineage>
        <taxon>Bacteria</taxon>
        <taxon>Pseudomonadati</taxon>
        <taxon>Pseudomonadota</taxon>
        <taxon>Gammaproteobacteria</taxon>
        <taxon>Pseudomonadales</taxon>
        <taxon>Pseudomonadaceae</taxon>
        <taxon>Pseudomonas</taxon>
    </lineage>
</organism>
<dbReference type="PANTHER" id="PTHR34218">
    <property type="entry name" value="PEPTIDASE S45 PENICILLIN AMIDASE"/>
    <property type="match status" value="1"/>
</dbReference>
<dbReference type="EMBL" id="RBOJ01000114">
    <property type="protein sequence ID" value="RMM40562.1"/>
    <property type="molecule type" value="Genomic_DNA"/>
</dbReference>
<evidence type="ECO:0000256" key="7">
    <source>
        <dbReference type="ARBA" id="ARBA00023145"/>
    </source>
</evidence>
<evidence type="ECO:0000256" key="1">
    <source>
        <dbReference type="ARBA" id="ARBA00004418"/>
    </source>
</evidence>
<reference evidence="14 15" key="1">
    <citation type="submission" date="2018-08" db="EMBL/GenBank/DDBJ databases">
        <title>Recombination of ecologically and evolutionarily significant loci maintains genetic cohesion in the Pseudomonas syringae species complex.</title>
        <authorList>
            <person name="Dillon M."/>
            <person name="Thakur S."/>
            <person name="Almeida R.N.D."/>
            <person name="Weir B.S."/>
            <person name="Guttman D.S."/>
        </authorList>
    </citation>
    <scope>NUCLEOTIDE SEQUENCE [LARGE SCALE GENOMIC DNA]</scope>
    <source>
        <strain evidence="14 15">NCPPB2445</strain>
    </source>
</reference>
<feature type="active site" description="Nucleophile" evidence="12">
    <location>
        <position position="272"/>
    </location>
</feature>
<dbReference type="PANTHER" id="PTHR34218:SF4">
    <property type="entry name" value="ACYL-HOMOSERINE LACTONE ACYLASE QUIP"/>
    <property type="match status" value="1"/>
</dbReference>
<comment type="subcellular location">
    <subcellularLocation>
        <location evidence="1">Periplasm</location>
    </subcellularLocation>
</comment>
<dbReference type="SUPFAM" id="SSF56235">
    <property type="entry name" value="N-terminal nucleophile aminohydrolases (Ntn hydrolases)"/>
    <property type="match status" value="1"/>
</dbReference>
<dbReference type="Gene3D" id="1.10.439.10">
    <property type="entry name" value="Penicillin Amidohydrolase, domain 1"/>
    <property type="match status" value="1"/>
</dbReference>
<keyword evidence="15" id="KW-1185">Reference proteome</keyword>
<dbReference type="GO" id="GO:0017000">
    <property type="term" value="P:antibiotic biosynthetic process"/>
    <property type="evidence" value="ECO:0007669"/>
    <property type="project" value="InterPro"/>
</dbReference>
<evidence type="ECO:0000256" key="4">
    <source>
        <dbReference type="ARBA" id="ARBA00022729"/>
    </source>
</evidence>
<sequence length="826" mass="90443">MPPPSRRSFVMASPASNFFFPRLGIAAAVASVLGLSGCQAWNTQDSLPPTSGVQPLKGLAQNVSVRRNAMGMPLIESNSFHDALFALGYVHASDRITQMVTMRLLAQGRLAEMSGAERLDVDRYMRAVNLKKSADELYKASSPRLKRFFEVYARGVNAYLFRYRDKLPADLAATGYKPEYWKPEDSALMFCLLNFSQSANLPEEIAALVMAQTVSQDKLAWLNPSYPDEPLPQGEADKLQGVRLNGQIPGLNEINNATRQLAELNLLGTTSSNSWAMAPQRSRNGKSLLASDSHGPLNVPSLWSVVQIRAPKYQAAGVSVAGIPLILAGYNGDVAWGMSSVQGDNQDLFLEKIRRQGNGLSYEVNGKWQPATVRNETYFIKGQRSIREAVYETRHGPLLNSVQGPATANGFGLALQTPGLTDDKTLDAFFDLSRAQNAEKASDASREIRAMTVNLVFADANHIGWQVTGRYPNRREGEGLLPSPGWDGRYDWEGYADPMAHPYDQDPNQGWLGNANQRVIPHGYGMQLSNSWAAPERGERLAELAGTSKHDIRSLTAMQYDQTTTFAAKLKKVFEAPGMAQPLKQAIEALPAADRAKAREAYTRLMAFDGRLSPISADAAIYELFLQESMKQIFLDELGPESSPAWKALVANGQLSYSAQADHLLGREDSPFWDDVRTPQKEDKAVILARSLAATISAGDSQLGGDHKAWQWGKLHSYAWKNGRGQVVRGPLSAGGDATTLNTAAFAWGLDFNTTQAPDMRFIVDFGQPEPLMVQGGSGQSGNAASPYYVNGVDSWIKGQYQSLPLQPQNFDRGYGKTRLTLVPGK</sequence>
<dbReference type="GO" id="GO:0046872">
    <property type="term" value="F:metal ion binding"/>
    <property type="evidence" value="ECO:0007669"/>
    <property type="project" value="UniProtKB-KW"/>
</dbReference>
<feature type="binding site" evidence="13">
    <location>
        <position position="347"/>
    </location>
    <ligand>
        <name>Ca(2+)</name>
        <dbReference type="ChEBI" id="CHEBI:29108"/>
    </ligand>
</feature>
<dbReference type="EC" id="3.5.1.97" evidence="9"/>
<evidence type="ECO:0000256" key="10">
    <source>
        <dbReference type="ARBA" id="ARBA00039697"/>
    </source>
</evidence>
<dbReference type="InterPro" id="IPR043146">
    <property type="entry name" value="Penicillin_amidase_N_B-knob"/>
</dbReference>
<keyword evidence="13" id="KW-0479">Metal-binding</keyword>
<keyword evidence="4" id="KW-0732">Signal</keyword>
<keyword evidence="13" id="KW-0106">Calcium</keyword>
<dbReference type="InterPro" id="IPR023343">
    <property type="entry name" value="Penicillin_amidase_dom1"/>
</dbReference>
<dbReference type="Gene3D" id="2.30.120.10">
    <property type="match status" value="1"/>
</dbReference>
<protein>
    <recommendedName>
        <fullName evidence="10">Acyl-homoserine lactone acylase QuiP</fullName>
        <ecNumber evidence="9">3.5.1.97</ecNumber>
    </recommendedName>
</protein>
<evidence type="ECO:0000256" key="12">
    <source>
        <dbReference type="PIRSR" id="PIRSR001227-1"/>
    </source>
</evidence>
<evidence type="ECO:0000256" key="13">
    <source>
        <dbReference type="PIRSR" id="PIRSR001227-2"/>
    </source>
</evidence>
<gene>
    <name evidence="14" type="ORF">ALQ77_05273</name>
</gene>
<dbReference type="AlphaFoldDB" id="A0A3M3DT94"/>
<feature type="binding site" evidence="13">
    <location>
        <position position="344"/>
    </location>
    <ligand>
        <name>Ca(2+)</name>
        <dbReference type="ChEBI" id="CHEBI:29108"/>
    </ligand>
</feature>
<evidence type="ECO:0000256" key="8">
    <source>
        <dbReference type="ARBA" id="ARBA00038735"/>
    </source>
</evidence>
<evidence type="ECO:0000313" key="14">
    <source>
        <dbReference type="EMBL" id="RMM40562.1"/>
    </source>
</evidence>
<dbReference type="InterPro" id="IPR029055">
    <property type="entry name" value="Ntn_hydrolases_N"/>
</dbReference>
<comment type="cofactor">
    <cofactor evidence="13">
        <name>Ca(2+)</name>
        <dbReference type="ChEBI" id="CHEBI:29108"/>
    </cofactor>
    <text evidence="13">Binds 1 Ca(2+) ion per dimer.</text>
</comment>
<dbReference type="GO" id="GO:0042597">
    <property type="term" value="C:periplasmic space"/>
    <property type="evidence" value="ECO:0007669"/>
    <property type="project" value="UniProtKB-SubCell"/>
</dbReference>
<evidence type="ECO:0000256" key="5">
    <source>
        <dbReference type="ARBA" id="ARBA00022764"/>
    </source>
</evidence>
<evidence type="ECO:0000313" key="15">
    <source>
        <dbReference type="Proteomes" id="UP000270661"/>
    </source>
</evidence>
<name>A0A3M3DT94_9PSED</name>
<accession>A0A3M3DT94</accession>
<dbReference type="Gene3D" id="1.10.1400.10">
    <property type="match status" value="1"/>
</dbReference>
<evidence type="ECO:0000256" key="2">
    <source>
        <dbReference type="ARBA" id="ARBA00006586"/>
    </source>
</evidence>
<evidence type="ECO:0000256" key="3">
    <source>
        <dbReference type="ARBA" id="ARBA00022654"/>
    </source>
</evidence>
<dbReference type="Gene3D" id="3.60.20.10">
    <property type="entry name" value="Glutamine Phosphoribosylpyrophosphate, subunit 1, domain 1"/>
    <property type="match status" value="1"/>
</dbReference>
<comment type="caution">
    <text evidence="14">The sequence shown here is derived from an EMBL/GenBank/DDBJ whole genome shotgun (WGS) entry which is preliminary data.</text>
</comment>
<comment type="subunit">
    <text evidence="8">Heterodimer of an alpha subunit and a beta subunit processed from the same precursor.</text>
</comment>
<dbReference type="PIRSF" id="PIRSF001227">
    <property type="entry name" value="Pen_acylase"/>
    <property type="match status" value="1"/>
</dbReference>
<dbReference type="GO" id="GO:0016811">
    <property type="term" value="F:hydrolase activity, acting on carbon-nitrogen (but not peptide) bonds, in linear amides"/>
    <property type="evidence" value="ECO:0007669"/>
    <property type="project" value="InterPro"/>
</dbReference>
<dbReference type="GO" id="GO:0009372">
    <property type="term" value="P:quorum sensing"/>
    <property type="evidence" value="ECO:0007669"/>
    <property type="project" value="UniProtKB-KW"/>
</dbReference>
<comment type="catalytic activity">
    <reaction evidence="11">
        <text>an N-acyl-L-homoserine lactone + H2O = L-homoserine lactone + a carboxylate</text>
        <dbReference type="Rhea" id="RHEA:18937"/>
        <dbReference type="ChEBI" id="CHEBI:15377"/>
        <dbReference type="ChEBI" id="CHEBI:29067"/>
        <dbReference type="ChEBI" id="CHEBI:55474"/>
        <dbReference type="ChEBI" id="CHEBI:58633"/>
        <dbReference type="EC" id="3.5.1.97"/>
    </reaction>
</comment>
<evidence type="ECO:0000256" key="11">
    <source>
        <dbReference type="ARBA" id="ARBA00048629"/>
    </source>
</evidence>
<keyword evidence="5" id="KW-0574">Periplasm</keyword>
<dbReference type="InterPro" id="IPR002692">
    <property type="entry name" value="S45"/>
</dbReference>
<feature type="binding site" evidence="13">
    <location>
        <position position="204"/>
    </location>
    <ligand>
        <name>Ca(2+)</name>
        <dbReference type="ChEBI" id="CHEBI:29108"/>
    </ligand>
</feature>
<dbReference type="InterPro" id="IPR014395">
    <property type="entry name" value="Pen/GL7ACA/AHL_acylase"/>
</dbReference>
<dbReference type="STRING" id="47879.AXG94_21740"/>